<dbReference type="EMBL" id="MT310865">
    <property type="protein sequence ID" value="QJD50771.1"/>
    <property type="molecule type" value="Genomic_DNA"/>
</dbReference>
<accession>A0A6M3T9F3</accession>
<gene>
    <name evidence="1" type="primary">21</name>
    <name evidence="2" type="synonym">277</name>
    <name evidence="1" type="ORF">SEA_BMOC_21</name>
    <name evidence="2" type="ORF">SEA_BMOC_277</name>
</gene>
<dbReference type="RefSeq" id="YP_010107422.1">
    <property type="nucleotide sequence ID" value="NC_055842.1"/>
</dbReference>
<dbReference type="EMBL" id="MT310865">
    <property type="protein sequence ID" value="QJD50985.1"/>
    <property type="molecule type" value="Genomic_DNA"/>
</dbReference>
<proteinExistence type="predicted"/>
<evidence type="ECO:0000313" key="3">
    <source>
        <dbReference type="Proteomes" id="UP000502409"/>
    </source>
</evidence>
<name>A0A6M3T9F3_9CAUD</name>
<dbReference type="GeneID" id="65125523"/>
<organism evidence="1 3">
    <name type="scientific">Streptomyces phage Bmoc</name>
    <dbReference type="NCBI Taxonomy" id="2725629"/>
    <lineage>
        <taxon>Viruses</taxon>
        <taxon>Duplodnaviria</taxon>
        <taxon>Heunggongvirae</taxon>
        <taxon>Uroviricota</taxon>
        <taxon>Caudoviricetes</taxon>
        <taxon>Stanwilliamsviridae</taxon>
        <taxon>Boydwoodruffvirinae</taxon>
        <taxon>Samistivirus</taxon>
        <taxon>Samistivirus bmoc</taxon>
    </lineage>
</organism>
<sequence>MNATATAPVTTHNADNHQCRADERTAGSKYRRQMVATILYLASLTGHSDGKTYAVCVGCGENAYLDRSPRAMDAFNMGHVQSDATGGTYCVANMLPLCRQCNADMGSDHMMDVLIPLYDNRDMWDGKLLRDPGMVKEEAHANRGRASWKRPESV</sequence>
<evidence type="ECO:0000313" key="2">
    <source>
        <dbReference type="EMBL" id="QJD50985.1"/>
    </source>
</evidence>
<keyword evidence="1" id="KW-0378">Hydrolase</keyword>
<keyword evidence="1" id="KW-0255">Endonuclease</keyword>
<dbReference type="Proteomes" id="UP000502409">
    <property type="component" value="Genome"/>
</dbReference>
<dbReference type="Gene3D" id="1.10.30.50">
    <property type="match status" value="1"/>
</dbReference>
<reference evidence="1 3" key="1">
    <citation type="submission" date="2020-04" db="EMBL/GenBank/DDBJ databases">
        <authorList>
            <person name="Angtuaco S.E."/>
            <person name="Chung R.C."/>
            <person name="Hung A.H."/>
            <person name="Eghdamian A."/>
            <person name="Zhu L."/>
            <person name="Shaffer C.D."/>
            <person name="Weston-Hafer K.A."/>
            <person name="Garlena R.A."/>
            <person name="Russell D.A."/>
            <person name="Pope W.H."/>
            <person name="Jacobs-Sera D."/>
            <person name="Hatfull G.F."/>
        </authorList>
    </citation>
    <scope>NUCLEOTIDE SEQUENCE [LARGE SCALE GENOMIC DNA]</scope>
</reference>
<dbReference type="KEGG" id="vg:65125523"/>
<protein>
    <submittedName>
        <fullName evidence="1">HNH endonuclease</fullName>
    </submittedName>
</protein>
<evidence type="ECO:0000313" key="1">
    <source>
        <dbReference type="EMBL" id="QJD50771.1"/>
    </source>
</evidence>
<dbReference type="GO" id="GO:0004519">
    <property type="term" value="F:endonuclease activity"/>
    <property type="evidence" value="ECO:0007669"/>
    <property type="project" value="UniProtKB-KW"/>
</dbReference>
<keyword evidence="3" id="KW-1185">Reference proteome</keyword>
<keyword evidence="1" id="KW-0540">Nuclease</keyword>